<evidence type="ECO:0008006" key="3">
    <source>
        <dbReference type="Google" id="ProtNLM"/>
    </source>
</evidence>
<evidence type="ECO:0000313" key="1">
    <source>
        <dbReference type="EMBL" id="TWI04639.1"/>
    </source>
</evidence>
<dbReference type="EMBL" id="VLKN01000002">
    <property type="protein sequence ID" value="TWI04639.1"/>
    <property type="molecule type" value="Genomic_DNA"/>
</dbReference>
<dbReference type="OrthoDB" id="667202at2"/>
<dbReference type="AlphaFoldDB" id="A0A562LAE1"/>
<protein>
    <recommendedName>
        <fullName evidence="3">Nuclear transport factor 2 family protein</fullName>
    </recommendedName>
</protein>
<comment type="caution">
    <text evidence="1">The sequence shown here is derived from an EMBL/GenBank/DDBJ whole genome shotgun (WGS) entry which is preliminary data.</text>
</comment>
<dbReference type="RefSeq" id="WP_144898324.1">
    <property type="nucleotide sequence ID" value="NZ_VLKN01000002.1"/>
</dbReference>
<reference evidence="1 2" key="1">
    <citation type="journal article" date="2015" name="Stand. Genomic Sci.">
        <title>Genomic Encyclopedia of Bacterial and Archaeal Type Strains, Phase III: the genomes of soil and plant-associated and newly described type strains.</title>
        <authorList>
            <person name="Whitman W.B."/>
            <person name="Woyke T."/>
            <person name="Klenk H.P."/>
            <person name="Zhou Y."/>
            <person name="Lilburn T.G."/>
            <person name="Beck B.J."/>
            <person name="De Vos P."/>
            <person name="Vandamme P."/>
            <person name="Eisen J.A."/>
            <person name="Garrity G."/>
            <person name="Hugenholtz P."/>
            <person name="Kyrpides N.C."/>
        </authorList>
    </citation>
    <scope>NUCLEOTIDE SEQUENCE [LARGE SCALE GENOMIC DNA]</scope>
    <source>
        <strain evidence="1 2">CGMCC 1.10821</strain>
    </source>
</reference>
<accession>A0A562LAE1</accession>
<proteinExistence type="predicted"/>
<sequence length="151" mass="17119">MKAATIRSKVEIFFKRYTATYARAMADKPGVDKAVSDAFADYFVESGPGGVHGGKNGLVFRFMARRGFSRYRRIGVQSMEISRLEVTPLQDGQHAMAQVTWDSRTVRKADGRLVRIVFDHTYFLTLVGGKPRIFAYVATDEEAILRRHRLI</sequence>
<keyword evidence="2" id="KW-1185">Reference proteome</keyword>
<organism evidence="1 2">
    <name type="scientific">Luteimonas cucumeris</name>
    <dbReference type="NCBI Taxonomy" id="985012"/>
    <lineage>
        <taxon>Bacteria</taxon>
        <taxon>Pseudomonadati</taxon>
        <taxon>Pseudomonadota</taxon>
        <taxon>Gammaproteobacteria</taxon>
        <taxon>Lysobacterales</taxon>
        <taxon>Lysobacteraceae</taxon>
        <taxon>Luteimonas</taxon>
    </lineage>
</organism>
<dbReference type="Proteomes" id="UP000315167">
    <property type="component" value="Unassembled WGS sequence"/>
</dbReference>
<evidence type="ECO:0000313" key="2">
    <source>
        <dbReference type="Proteomes" id="UP000315167"/>
    </source>
</evidence>
<name>A0A562LAE1_9GAMM</name>
<gene>
    <name evidence="1" type="ORF">IP90_00772</name>
</gene>